<sequence>MITEDTVHGNMLLTTFTCEEEEEFEVYRLTVGDRGDFVFCHKACRHRHIYYCKDPAVCGSLAGGRKEGILEHLQQI</sequence>
<evidence type="ECO:0000313" key="2">
    <source>
        <dbReference type="Proteomes" id="UP000789831"/>
    </source>
</evidence>
<gene>
    <name evidence="1" type="ORF">AGERDE_LOCUS3887</name>
</gene>
<dbReference type="OrthoDB" id="2435381at2759"/>
<reference evidence="1" key="1">
    <citation type="submission" date="2021-06" db="EMBL/GenBank/DDBJ databases">
        <authorList>
            <person name="Kallberg Y."/>
            <person name="Tangrot J."/>
            <person name="Rosling A."/>
        </authorList>
    </citation>
    <scope>NUCLEOTIDE SEQUENCE</scope>
    <source>
        <strain evidence="1">MT106</strain>
    </source>
</reference>
<organism evidence="1 2">
    <name type="scientific">Ambispora gerdemannii</name>
    <dbReference type="NCBI Taxonomy" id="144530"/>
    <lineage>
        <taxon>Eukaryota</taxon>
        <taxon>Fungi</taxon>
        <taxon>Fungi incertae sedis</taxon>
        <taxon>Mucoromycota</taxon>
        <taxon>Glomeromycotina</taxon>
        <taxon>Glomeromycetes</taxon>
        <taxon>Archaeosporales</taxon>
        <taxon>Ambisporaceae</taxon>
        <taxon>Ambispora</taxon>
    </lineage>
</organism>
<dbReference type="EMBL" id="CAJVPL010000410">
    <property type="protein sequence ID" value="CAG8493708.1"/>
    <property type="molecule type" value="Genomic_DNA"/>
</dbReference>
<evidence type="ECO:0000313" key="1">
    <source>
        <dbReference type="EMBL" id="CAG8493708.1"/>
    </source>
</evidence>
<proteinExistence type="predicted"/>
<name>A0A9N8WSX1_9GLOM</name>
<keyword evidence="2" id="KW-1185">Reference proteome</keyword>
<comment type="caution">
    <text evidence="1">The sequence shown here is derived from an EMBL/GenBank/DDBJ whole genome shotgun (WGS) entry which is preliminary data.</text>
</comment>
<protein>
    <submittedName>
        <fullName evidence="1">3471_t:CDS:1</fullName>
    </submittedName>
</protein>
<dbReference type="Proteomes" id="UP000789831">
    <property type="component" value="Unassembled WGS sequence"/>
</dbReference>
<dbReference type="AlphaFoldDB" id="A0A9N8WSX1"/>
<accession>A0A9N8WSX1</accession>